<organism evidence="1 2">
    <name type="scientific">Diphasiastrum complanatum</name>
    <name type="common">Issler's clubmoss</name>
    <name type="synonym">Lycopodium complanatum</name>
    <dbReference type="NCBI Taxonomy" id="34168"/>
    <lineage>
        <taxon>Eukaryota</taxon>
        <taxon>Viridiplantae</taxon>
        <taxon>Streptophyta</taxon>
        <taxon>Embryophyta</taxon>
        <taxon>Tracheophyta</taxon>
        <taxon>Lycopodiopsida</taxon>
        <taxon>Lycopodiales</taxon>
        <taxon>Lycopodiaceae</taxon>
        <taxon>Lycopodioideae</taxon>
        <taxon>Diphasiastrum</taxon>
    </lineage>
</organism>
<protein>
    <submittedName>
        <fullName evidence="1">Uncharacterized protein</fullName>
    </submittedName>
</protein>
<keyword evidence="2" id="KW-1185">Reference proteome</keyword>
<dbReference type="Proteomes" id="UP001162992">
    <property type="component" value="Chromosome 8"/>
</dbReference>
<dbReference type="EMBL" id="CM055099">
    <property type="protein sequence ID" value="KAJ7547339.1"/>
    <property type="molecule type" value="Genomic_DNA"/>
</dbReference>
<sequence length="270" mass="29559">MSGATLAAGPRKRGGSGECEDSDSLGGVMGSLRVIQLQLVAFIIVFSASGLVPLVDLAFPVFVSIYTIILTTLVFPSPKNPSSQEIFRGNRVFQVYVALGTVIGLFFPLSYVLGGFARGDRRAVRAATPHLFLLSFQILSENVIRSLGICSLPVRALLPIIYSARRLFSLSDWVHATFVEATLPPNPNFQDKAWLLFGKGLSAANFFYFSLNLVVFLIPLFLPKAFKRYFKDIEKERSKPSIQNGEEVDVHAADANTDVHAADANTKKSE</sequence>
<reference evidence="2" key="1">
    <citation type="journal article" date="2024" name="Proc. Natl. Acad. Sci. U.S.A.">
        <title>Extraordinary preservation of gene collinearity over three hundred million years revealed in homosporous lycophytes.</title>
        <authorList>
            <person name="Li C."/>
            <person name="Wickell D."/>
            <person name="Kuo L.Y."/>
            <person name="Chen X."/>
            <person name="Nie B."/>
            <person name="Liao X."/>
            <person name="Peng D."/>
            <person name="Ji J."/>
            <person name="Jenkins J."/>
            <person name="Williams M."/>
            <person name="Shu S."/>
            <person name="Plott C."/>
            <person name="Barry K."/>
            <person name="Rajasekar S."/>
            <person name="Grimwood J."/>
            <person name="Han X."/>
            <person name="Sun S."/>
            <person name="Hou Z."/>
            <person name="He W."/>
            <person name="Dai G."/>
            <person name="Sun C."/>
            <person name="Schmutz J."/>
            <person name="Leebens-Mack J.H."/>
            <person name="Li F.W."/>
            <person name="Wang L."/>
        </authorList>
    </citation>
    <scope>NUCLEOTIDE SEQUENCE [LARGE SCALE GENOMIC DNA]</scope>
    <source>
        <strain evidence="2">cv. PW_Plant_1</strain>
    </source>
</reference>
<evidence type="ECO:0000313" key="1">
    <source>
        <dbReference type="EMBL" id="KAJ7547339.1"/>
    </source>
</evidence>
<comment type="caution">
    <text evidence="1">The sequence shown here is derived from an EMBL/GenBank/DDBJ whole genome shotgun (WGS) entry which is preliminary data.</text>
</comment>
<accession>A0ACC2CZC3</accession>
<evidence type="ECO:0000313" key="2">
    <source>
        <dbReference type="Proteomes" id="UP001162992"/>
    </source>
</evidence>
<name>A0ACC2CZC3_DIPCM</name>
<gene>
    <name evidence="1" type="ORF">O6H91_08G081200</name>
</gene>
<proteinExistence type="predicted"/>